<sequence>MSAYFFVCRLRKEIKSRHGKIKVDAGFEWRDAKRFRSGCGIRVARCEEKLRADAGYEWRDAKRFKSGCGIQVAGCEEI</sequence>
<evidence type="ECO:0000313" key="2">
    <source>
        <dbReference type="Proteomes" id="UP000235533"/>
    </source>
</evidence>
<protein>
    <submittedName>
        <fullName evidence="1">Uncharacterized protein</fullName>
    </submittedName>
</protein>
<gene>
    <name evidence="1" type="ORF">BCT54_00445</name>
</gene>
<organism evidence="1 2">
    <name type="scientific">Vibrio splendidus</name>
    <dbReference type="NCBI Taxonomy" id="29497"/>
    <lineage>
        <taxon>Bacteria</taxon>
        <taxon>Pseudomonadati</taxon>
        <taxon>Pseudomonadota</taxon>
        <taxon>Gammaproteobacteria</taxon>
        <taxon>Vibrionales</taxon>
        <taxon>Vibrionaceae</taxon>
        <taxon>Vibrio</taxon>
    </lineage>
</organism>
<dbReference type="EMBL" id="MCZF01000261">
    <property type="protein sequence ID" value="PMM43300.1"/>
    <property type="molecule type" value="Genomic_DNA"/>
</dbReference>
<comment type="caution">
    <text evidence="1">The sequence shown here is derived from an EMBL/GenBank/DDBJ whole genome shotgun (WGS) entry which is preliminary data.</text>
</comment>
<dbReference type="AlphaFoldDB" id="A0A2N7JMX4"/>
<reference evidence="2" key="1">
    <citation type="submission" date="2016-07" db="EMBL/GenBank/DDBJ databases">
        <title>Nontailed viruses are major unrecognized killers of bacteria in the ocean.</title>
        <authorList>
            <person name="Kauffman K."/>
            <person name="Hussain F."/>
            <person name="Yang J."/>
            <person name="Arevalo P."/>
            <person name="Brown J."/>
            <person name="Cutler M."/>
            <person name="Kelly L."/>
            <person name="Polz M.F."/>
        </authorList>
    </citation>
    <scope>NUCLEOTIDE SEQUENCE [LARGE SCALE GENOMIC DNA]</scope>
    <source>
        <strain evidence="2">10N.261.48.B5</strain>
    </source>
</reference>
<name>A0A2N7JMX4_VIBSP</name>
<accession>A0A2N7JMX4</accession>
<proteinExistence type="predicted"/>
<evidence type="ECO:0000313" key="1">
    <source>
        <dbReference type="EMBL" id="PMM43300.1"/>
    </source>
</evidence>
<dbReference type="Proteomes" id="UP000235533">
    <property type="component" value="Unassembled WGS sequence"/>
</dbReference>